<comment type="cofactor">
    <cofactor evidence="1">
        <name>Mg(2+)</name>
        <dbReference type="ChEBI" id="CHEBI:18420"/>
    </cofactor>
</comment>
<keyword evidence="8" id="KW-0436">Ligase</keyword>
<keyword evidence="5" id="KW-0460">Magnesium</keyword>
<dbReference type="FunFam" id="1.10.600.10:FF:000001">
    <property type="entry name" value="Geranylgeranyl diphosphate synthase"/>
    <property type="match status" value="1"/>
</dbReference>
<evidence type="ECO:0000256" key="1">
    <source>
        <dbReference type="ARBA" id="ARBA00001946"/>
    </source>
</evidence>
<dbReference type="GO" id="GO:0004659">
    <property type="term" value="F:prenyltransferase activity"/>
    <property type="evidence" value="ECO:0007669"/>
    <property type="project" value="InterPro"/>
</dbReference>
<dbReference type="GO" id="GO:0016874">
    <property type="term" value="F:ligase activity"/>
    <property type="evidence" value="ECO:0007669"/>
    <property type="project" value="UniProtKB-KW"/>
</dbReference>
<dbReference type="Gene3D" id="1.10.600.10">
    <property type="entry name" value="Farnesyl Diphosphate Synthase"/>
    <property type="match status" value="1"/>
</dbReference>
<dbReference type="GO" id="GO:0016114">
    <property type="term" value="P:terpenoid biosynthetic process"/>
    <property type="evidence" value="ECO:0007669"/>
    <property type="project" value="UniProtKB-ARBA"/>
</dbReference>
<dbReference type="PANTHER" id="PTHR43281:SF1">
    <property type="entry name" value="FARNESYL DIPHOSPHATE SYNTHASE"/>
    <property type="match status" value="1"/>
</dbReference>
<reference evidence="8 9" key="1">
    <citation type="journal article" date="2012" name="ISME J.">
        <title>Genomic insights to SAR86, an abundant and uncultivated marine bacterial lineage.</title>
        <authorList>
            <person name="Dupont C.L."/>
            <person name="Rusch D.B."/>
            <person name="Yooseph S."/>
            <person name="Lombardo M.J."/>
            <person name="Richter R.A."/>
            <person name="Valas R."/>
            <person name="Novotny M."/>
            <person name="Yee-Greenbaum J."/>
            <person name="Selengut J.D."/>
            <person name="Haft D.H."/>
            <person name="Halpern A.L."/>
            <person name="Lasken R.S."/>
            <person name="Nealson K."/>
            <person name="Friedman R."/>
            <person name="Venter J.C."/>
        </authorList>
    </citation>
    <scope>NUCLEOTIDE SEQUENCE [LARGE SCALE GENOMIC DNA]</scope>
</reference>
<dbReference type="SFLD" id="SFLDG01017">
    <property type="entry name" value="Polyprenyl_Transferase_Like"/>
    <property type="match status" value="1"/>
</dbReference>
<dbReference type="Pfam" id="PF00348">
    <property type="entry name" value="polyprenyl_synt"/>
    <property type="match status" value="1"/>
</dbReference>
<dbReference type="PROSITE" id="PS00723">
    <property type="entry name" value="POLYPRENYL_SYNTHASE_1"/>
    <property type="match status" value="1"/>
</dbReference>
<evidence type="ECO:0000256" key="2">
    <source>
        <dbReference type="ARBA" id="ARBA00006706"/>
    </source>
</evidence>
<dbReference type="CDD" id="cd00685">
    <property type="entry name" value="Trans_IPPS_HT"/>
    <property type="match status" value="1"/>
</dbReference>
<dbReference type="STRING" id="1123866.NT01SARS_0878"/>
<dbReference type="NCBIfam" id="NF045485">
    <property type="entry name" value="FPPsyn"/>
    <property type="match status" value="1"/>
</dbReference>
<dbReference type="AlphaFoldDB" id="J5K428"/>
<protein>
    <submittedName>
        <fullName evidence="8">Geranylgeranyl pyrophosphate ligase, ic</fullName>
    </submittedName>
</protein>
<dbReference type="SFLD" id="SFLDS00005">
    <property type="entry name" value="Isoprenoid_Synthase_Type_I"/>
    <property type="match status" value="1"/>
</dbReference>
<proteinExistence type="inferred from homology"/>
<dbReference type="EMBL" id="JH611157">
    <property type="protein sequence ID" value="EJP71078.1"/>
    <property type="molecule type" value="Genomic_DNA"/>
</dbReference>
<dbReference type="SUPFAM" id="SSF48576">
    <property type="entry name" value="Terpenoid synthases"/>
    <property type="match status" value="1"/>
</dbReference>
<keyword evidence="4" id="KW-0479">Metal-binding</keyword>
<evidence type="ECO:0000256" key="7">
    <source>
        <dbReference type="RuleBase" id="RU004466"/>
    </source>
</evidence>
<dbReference type="GO" id="GO:0005737">
    <property type="term" value="C:cytoplasm"/>
    <property type="evidence" value="ECO:0007669"/>
    <property type="project" value="UniProtKB-ARBA"/>
</dbReference>
<sequence length="288" mass="32158">MLNHFLSQVRDQVSKNIEFVIGDSNHIEKAMNYSTLSESKMIRAALIFASADTHNFLKNESKVTLATSVELIHTYSLIHDDLPAMDNDDFRRGKKSNHIVFGEADAILAGDALQALAYEIIADDNNLSDESKIRAIKLLSNACGKNGMVLGQHLDIKSESKDISQMEIENIHSLKTGKLIECAVMLGQLENISSNEKIFKSFGRNIGLAFQIIDDYLEATSSSKKLGKDINSDEKNKKSTYINIVGIDKSLERSEELAKSAIDEINDEKISNSEMLIELARYITKREK</sequence>
<dbReference type="InterPro" id="IPR053378">
    <property type="entry name" value="Prenyl_diphosphate_synthase"/>
</dbReference>
<dbReference type="GO" id="GO:0046872">
    <property type="term" value="F:metal ion binding"/>
    <property type="evidence" value="ECO:0007669"/>
    <property type="project" value="UniProtKB-KW"/>
</dbReference>
<evidence type="ECO:0000313" key="8">
    <source>
        <dbReference type="EMBL" id="EJP71078.1"/>
    </source>
</evidence>
<comment type="similarity">
    <text evidence="2 7">Belongs to the FPP/GGPP synthase family.</text>
</comment>
<evidence type="ECO:0000256" key="4">
    <source>
        <dbReference type="ARBA" id="ARBA00022723"/>
    </source>
</evidence>
<dbReference type="InterPro" id="IPR008949">
    <property type="entry name" value="Isoprenoid_synthase_dom_sf"/>
</dbReference>
<name>J5K428_9GAMM</name>
<keyword evidence="3 7" id="KW-0808">Transferase</keyword>
<dbReference type="HOGENOM" id="CLU_014015_0_1_6"/>
<dbReference type="GO" id="GO:0008654">
    <property type="term" value="P:phospholipid biosynthetic process"/>
    <property type="evidence" value="ECO:0007669"/>
    <property type="project" value="UniProtKB-ARBA"/>
</dbReference>
<keyword evidence="6" id="KW-0414">Isoprene biosynthesis</keyword>
<dbReference type="InterPro" id="IPR033749">
    <property type="entry name" value="Polyprenyl_synt_CS"/>
</dbReference>
<evidence type="ECO:0000313" key="9">
    <source>
        <dbReference type="Proteomes" id="UP000010305"/>
    </source>
</evidence>
<dbReference type="Proteomes" id="UP000010305">
    <property type="component" value="Unassembled WGS sequence"/>
</dbReference>
<dbReference type="PANTHER" id="PTHR43281">
    <property type="entry name" value="FARNESYL DIPHOSPHATE SYNTHASE"/>
    <property type="match status" value="1"/>
</dbReference>
<dbReference type="InterPro" id="IPR000092">
    <property type="entry name" value="Polyprenyl_synt"/>
</dbReference>
<evidence type="ECO:0000256" key="6">
    <source>
        <dbReference type="ARBA" id="ARBA00023229"/>
    </source>
</evidence>
<evidence type="ECO:0000256" key="5">
    <source>
        <dbReference type="ARBA" id="ARBA00022842"/>
    </source>
</evidence>
<accession>J5K428</accession>
<gene>
    <name evidence="8" type="ORF">NT01SARS_0878</name>
</gene>
<evidence type="ECO:0000256" key="3">
    <source>
        <dbReference type="ARBA" id="ARBA00022679"/>
    </source>
</evidence>
<organism evidence="8 9">
    <name type="scientific">SAR86 cluster bacterium SAR86A</name>
    <dbReference type="NCBI Taxonomy" id="1123866"/>
    <lineage>
        <taxon>Bacteria</taxon>
        <taxon>Pseudomonadati</taxon>
        <taxon>Pseudomonadota</taxon>
        <taxon>Gammaproteobacteria</taxon>
        <taxon>SAR86 cluster</taxon>
    </lineage>
</organism>